<evidence type="ECO:0000313" key="2">
    <source>
        <dbReference type="EMBL" id="KZN48436.1"/>
    </source>
</evidence>
<dbReference type="Pfam" id="PF17963">
    <property type="entry name" value="Big_9"/>
    <property type="match status" value="1"/>
</dbReference>
<evidence type="ECO:0000256" key="1">
    <source>
        <dbReference type="SAM" id="MobiDB-lite"/>
    </source>
</evidence>
<organism evidence="2 3">
    <name type="scientific">Pseudoalteromonas luteoviolacea H33</name>
    <dbReference type="NCBI Taxonomy" id="1365251"/>
    <lineage>
        <taxon>Bacteria</taxon>
        <taxon>Pseudomonadati</taxon>
        <taxon>Pseudomonadota</taxon>
        <taxon>Gammaproteobacteria</taxon>
        <taxon>Alteromonadales</taxon>
        <taxon>Pseudoalteromonadaceae</taxon>
        <taxon>Pseudoalteromonas</taxon>
    </lineage>
</organism>
<dbReference type="EMBL" id="AUXZ01000091">
    <property type="protein sequence ID" value="KZN48436.1"/>
    <property type="molecule type" value="Genomic_DNA"/>
</dbReference>
<dbReference type="PATRIC" id="fig|1365251.3.peg.3751"/>
<accession>A0A167D5I3</accession>
<dbReference type="Proteomes" id="UP000076503">
    <property type="component" value="Unassembled WGS sequence"/>
</dbReference>
<dbReference type="RefSeq" id="WP_063363035.1">
    <property type="nucleotide sequence ID" value="NZ_AUXZ01000091.1"/>
</dbReference>
<dbReference type="OrthoDB" id="9814800at2"/>
<comment type="caution">
    <text evidence="2">The sequence shown here is derived from an EMBL/GenBank/DDBJ whole genome shotgun (WGS) entry which is preliminary data.</text>
</comment>
<evidence type="ECO:0000313" key="3">
    <source>
        <dbReference type="Proteomes" id="UP000076503"/>
    </source>
</evidence>
<proteinExistence type="predicted"/>
<feature type="region of interest" description="Disordered" evidence="1">
    <location>
        <begin position="22"/>
        <end position="48"/>
    </location>
</feature>
<sequence>MNGIKSYGLSILLLALTGCGGGSETPQGSNRPNQPPEETNHSPVANKDSVTIQTNEVITFDPLANDSDPDGDPITLIDVVVDTGNVTTIIENNALIITPEQNYVGDFSLTYTISDDKNATATGIIDGQVQQTRDEYLVALKQRVDTFASETLDTLNDNNIACLSDDTPEYCDLVEVKFSDGEFDQSKADPKQTILILEDEGVHFSSTLRYRSRIKSLFYVDEQGFYQQASSQSFDPTYLVPKIVHDTLKQVDQFTDNSGKASFIPAAWFIDEFHQALYKSYESPDVKHGLRPLHYLLEHNPHAELIVGPYPKLYSSRYDLYCNPTEANIKLLKSHTQQIAEQFKQTVLQDLDVEYINFSAGTTIQRTLVDDWGKNCEGPKPSDEVLARLYDTIRPFYDAMFNTEGVMGFQAGTTNMTEYNNALDIDKSFENRSLIAYFESLNSQLPVNGQLHGIAPTPRSQFTNNDRQWIDLFINSGVIDERPFPYNDTPVMLTSQFGLSYLPMIGPQPSWFSPVALSWAIHIKETQFPDKALDNSVIKEIQNIMTPKLCTYTNWEISRYDGRCKMQDPMLHRQHQLVGLGYIK</sequence>
<dbReference type="Gene3D" id="2.60.40.2810">
    <property type="match status" value="1"/>
</dbReference>
<dbReference type="AlphaFoldDB" id="A0A167D5I3"/>
<reference evidence="2 3" key="1">
    <citation type="submission" date="2013-07" db="EMBL/GenBank/DDBJ databases">
        <title>Comparative Genomic and Metabolomic Analysis of Twelve Strains of Pseudoalteromonas luteoviolacea.</title>
        <authorList>
            <person name="Vynne N.G."/>
            <person name="Mansson M."/>
            <person name="Gram L."/>
        </authorList>
    </citation>
    <scope>NUCLEOTIDE SEQUENCE [LARGE SCALE GENOMIC DNA]</scope>
    <source>
        <strain evidence="2 3">H33</strain>
    </source>
</reference>
<gene>
    <name evidence="2" type="ORF">N476_21430</name>
</gene>
<protein>
    <submittedName>
        <fullName evidence="2">Uncharacterized protein</fullName>
    </submittedName>
</protein>
<dbReference type="PROSITE" id="PS51257">
    <property type="entry name" value="PROKAR_LIPOPROTEIN"/>
    <property type="match status" value="1"/>
</dbReference>
<name>A0A167D5I3_9GAMM</name>